<dbReference type="GO" id="GO:0016810">
    <property type="term" value="F:hydrolase activity, acting on carbon-nitrogen (but not peptide) bonds"/>
    <property type="evidence" value="ECO:0007669"/>
    <property type="project" value="InterPro"/>
</dbReference>
<dbReference type="Proteomes" id="UP000622610">
    <property type="component" value="Unassembled WGS sequence"/>
</dbReference>
<dbReference type="RefSeq" id="WP_188367908.1">
    <property type="nucleotide sequence ID" value="NZ_BMDT01000007.1"/>
</dbReference>
<dbReference type="InterPro" id="IPR050287">
    <property type="entry name" value="MTA/SAH_deaminase"/>
</dbReference>
<reference evidence="3" key="1">
    <citation type="journal article" date="2014" name="Int. J. Syst. Evol. Microbiol.">
        <title>Complete genome sequence of Corynebacterium casei LMG S-19264T (=DSM 44701T), isolated from a smear-ripened cheese.</title>
        <authorList>
            <consortium name="US DOE Joint Genome Institute (JGI-PGF)"/>
            <person name="Walter F."/>
            <person name="Albersmeier A."/>
            <person name="Kalinowski J."/>
            <person name="Ruckert C."/>
        </authorList>
    </citation>
    <scope>NUCLEOTIDE SEQUENCE</scope>
    <source>
        <strain evidence="3">CCM 8433</strain>
    </source>
</reference>
<comment type="caution">
    <text evidence="3">The sequence shown here is derived from an EMBL/GenBank/DDBJ whole genome shotgun (WGS) entry which is preliminary data.</text>
</comment>
<dbReference type="InterPro" id="IPR011059">
    <property type="entry name" value="Metal-dep_hydrolase_composite"/>
</dbReference>
<dbReference type="PANTHER" id="PTHR43794:SF11">
    <property type="entry name" value="AMIDOHYDROLASE-RELATED DOMAIN-CONTAINING PROTEIN"/>
    <property type="match status" value="1"/>
</dbReference>
<evidence type="ECO:0000259" key="2">
    <source>
        <dbReference type="Pfam" id="PF01979"/>
    </source>
</evidence>
<keyword evidence="4" id="KW-1185">Reference proteome</keyword>
<feature type="domain" description="Amidohydrolase-related" evidence="2">
    <location>
        <begin position="55"/>
        <end position="402"/>
    </location>
</feature>
<evidence type="ECO:0000313" key="4">
    <source>
        <dbReference type="Proteomes" id="UP000622610"/>
    </source>
</evidence>
<organism evidence="3 4">
    <name type="scientific">Enterococcus alcedinis</name>
    <dbReference type="NCBI Taxonomy" id="1274384"/>
    <lineage>
        <taxon>Bacteria</taxon>
        <taxon>Bacillati</taxon>
        <taxon>Bacillota</taxon>
        <taxon>Bacilli</taxon>
        <taxon>Lactobacillales</taxon>
        <taxon>Enterococcaceae</taxon>
        <taxon>Enterococcus</taxon>
    </lineage>
</organism>
<name>A0A917JHS9_9ENTE</name>
<dbReference type="PANTHER" id="PTHR43794">
    <property type="entry name" value="AMINOHYDROLASE SSNA-RELATED"/>
    <property type="match status" value="1"/>
</dbReference>
<sequence length="440" mass="49455">MKQLIKNVHLLTMDTKMTEIKQAYVLIEDQTIAQIGEMTEELPEADVVTDGQGGILMPGMINTHTHAGMIPFRSLGDDVPDRLRRFLFPLEQFMTPELVKSSTKYAIAEMLLAGVTTFCDMYYFEEEVAEAAVEMGMRGFVGETIIEMETCDFKTPDDALDWTEGFLKRWSNHPLVTPMIAPHATNTNRKEIFERIVAMAKRYKAPISMHVAEMTYEMTEFKEKYNQTPVAFLNDLGFFNERIIMAHCLFIEESDWSLLHEQRSNFGIAHCIGANTKSAKGVAPVKRMIAEELNVGLGTDGPSSGNTLDLFTQMRMFANFQKTANEDRSLFPAKEIVRLATEGGSRVLGLEKLVGTIEIGKQADLTLVETQSVNMFPIYDAYSALVYSANSSNVSDVWVQGQHLVENKQLIKADLNVLRENLANEMTVFVAEAKKRSEAI</sequence>
<proteinExistence type="predicted"/>
<dbReference type="EMBL" id="BMDT01000007">
    <property type="protein sequence ID" value="GGI66075.1"/>
    <property type="molecule type" value="Genomic_DNA"/>
</dbReference>
<dbReference type="SUPFAM" id="SSF51556">
    <property type="entry name" value="Metallo-dependent hydrolases"/>
    <property type="match status" value="1"/>
</dbReference>
<evidence type="ECO:0000313" key="3">
    <source>
        <dbReference type="EMBL" id="GGI66075.1"/>
    </source>
</evidence>
<dbReference type="InterPro" id="IPR006680">
    <property type="entry name" value="Amidohydro-rel"/>
</dbReference>
<dbReference type="CDD" id="cd01298">
    <property type="entry name" value="ATZ_TRZ_like"/>
    <property type="match status" value="1"/>
</dbReference>
<dbReference type="Gene3D" id="3.20.20.140">
    <property type="entry name" value="Metal-dependent hydrolases"/>
    <property type="match status" value="1"/>
</dbReference>
<evidence type="ECO:0000256" key="1">
    <source>
        <dbReference type="ARBA" id="ARBA00022801"/>
    </source>
</evidence>
<gene>
    <name evidence="3" type="ORF">GCM10011482_17290</name>
</gene>
<dbReference type="SUPFAM" id="SSF51338">
    <property type="entry name" value="Composite domain of metallo-dependent hydrolases"/>
    <property type="match status" value="1"/>
</dbReference>
<dbReference type="InterPro" id="IPR032466">
    <property type="entry name" value="Metal_Hydrolase"/>
</dbReference>
<dbReference type="Pfam" id="PF01979">
    <property type="entry name" value="Amidohydro_1"/>
    <property type="match status" value="1"/>
</dbReference>
<accession>A0A917JHS9</accession>
<protein>
    <submittedName>
        <fullName evidence="3">Amidohydrolase</fullName>
    </submittedName>
</protein>
<dbReference type="Gene3D" id="2.30.40.10">
    <property type="entry name" value="Urease, subunit C, domain 1"/>
    <property type="match status" value="1"/>
</dbReference>
<keyword evidence="1" id="KW-0378">Hydrolase</keyword>
<dbReference type="AlphaFoldDB" id="A0A917JHS9"/>
<reference evidence="3" key="2">
    <citation type="submission" date="2020-09" db="EMBL/GenBank/DDBJ databases">
        <authorList>
            <person name="Sun Q."/>
            <person name="Sedlacek I."/>
        </authorList>
    </citation>
    <scope>NUCLEOTIDE SEQUENCE</scope>
    <source>
        <strain evidence="3">CCM 8433</strain>
    </source>
</reference>